<name>A0ABS1Y7W7_9CORY</name>
<evidence type="ECO:0000313" key="1">
    <source>
        <dbReference type="EMBL" id="MBM0244475.1"/>
    </source>
</evidence>
<sequence>MPKNTYSDEFKADAVRLYETTEGSSYASISEDLGIARGTLKNWVHTARRDRGQIPSTSPAAVTRSHRPQQVAIVTVISLFQIPVLGIRRRRGPVIGQ</sequence>
<keyword evidence="2" id="KW-1185">Reference proteome</keyword>
<reference evidence="1 2" key="1">
    <citation type="submission" date="2021-01" db="EMBL/GenBank/DDBJ databases">
        <title>Complete genome sequences of Corynebacterium macginleyi strains isolated from infectious keratitis.</title>
        <authorList>
            <person name="Sagerfors S."/>
            <person name="Poehlein A."/>
            <person name="Soderquist B."/>
            <person name="Bruggemann H."/>
        </authorList>
    </citation>
    <scope>NUCLEOTIDE SEQUENCE [LARGE SCALE GENOMIC DNA]</scope>
    <source>
        <strain evidence="1 2">12T220</strain>
    </source>
</reference>
<gene>
    <name evidence="1" type="ORF">GWO63_009505</name>
</gene>
<accession>A0ABS1Y7W7</accession>
<dbReference type="InterPro" id="IPR009057">
    <property type="entry name" value="Homeodomain-like_sf"/>
</dbReference>
<protein>
    <submittedName>
        <fullName evidence="1">Transposase</fullName>
    </submittedName>
</protein>
<dbReference type="Pfam" id="PF01527">
    <property type="entry name" value="HTH_Tnp_1"/>
    <property type="match status" value="1"/>
</dbReference>
<evidence type="ECO:0000313" key="2">
    <source>
        <dbReference type="Proteomes" id="UP001518680"/>
    </source>
</evidence>
<dbReference type="InterPro" id="IPR002514">
    <property type="entry name" value="Transposase_8"/>
</dbReference>
<dbReference type="Gene3D" id="1.10.10.60">
    <property type="entry name" value="Homeodomain-like"/>
    <property type="match status" value="1"/>
</dbReference>
<comment type="caution">
    <text evidence="1">The sequence shown here is derived from an EMBL/GenBank/DDBJ whole genome shotgun (WGS) entry which is preliminary data.</text>
</comment>
<organism evidence="1 2">
    <name type="scientific">Corynebacterium macginleyi</name>
    <dbReference type="NCBI Taxonomy" id="38290"/>
    <lineage>
        <taxon>Bacteria</taxon>
        <taxon>Bacillati</taxon>
        <taxon>Actinomycetota</taxon>
        <taxon>Actinomycetes</taxon>
        <taxon>Mycobacteriales</taxon>
        <taxon>Corynebacteriaceae</taxon>
        <taxon>Corynebacterium</taxon>
    </lineage>
</organism>
<dbReference type="SUPFAM" id="SSF46689">
    <property type="entry name" value="Homeodomain-like"/>
    <property type="match status" value="1"/>
</dbReference>
<dbReference type="EMBL" id="JAACBX020000002">
    <property type="protein sequence ID" value="MBM0244475.1"/>
    <property type="molecule type" value="Genomic_DNA"/>
</dbReference>
<dbReference type="RefSeq" id="WP_121953332.1">
    <property type="nucleotide sequence ID" value="NZ_CP068291.1"/>
</dbReference>
<proteinExistence type="predicted"/>
<dbReference type="Proteomes" id="UP001518680">
    <property type="component" value="Unassembled WGS sequence"/>
</dbReference>